<dbReference type="InterPro" id="IPR022877">
    <property type="entry name" value="UPF0173"/>
</dbReference>
<proteinExistence type="inferred from homology"/>
<dbReference type="GO" id="GO:0016787">
    <property type="term" value="F:hydrolase activity"/>
    <property type="evidence" value="ECO:0007669"/>
    <property type="project" value="UniProtKB-UniRule"/>
</dbReference>
<dbReference type="Proteomes" id="UP000284219">
    <property type="component" value="Unassembled WGS sequence"/>
</dbReference>
<evidence type="ECO:0000256" key="3">
    <source>
        <dbReference type="ARBA" id="ARBA00034301"/>
    </source>
</evidence>
<dbReference type="SUPFAM" id="SSF56281">
    <property type="entry name" value="Metallo-hydrolase/oxidoreductase"/>
    <property type="match status" value="1"/>
</dbReference>
<sequence>MKIIFHGHSTVQITTQDHSIIIDPFLENNPAAKAKAADIKVDYILLTHGHADHIEDAASIAKNNDATIIATYELANYFGWQGCKTQPLNIGGTFPLPFGSVKLTQAFHSSGLIENDKQEIIYMGMPTGLLLTIEGKTLYHAGDTALFGDMKMIGELHDIDLAFLPIGDLFTMGPEDAVHAAQWLQAKQVLPIHYNTFDFIKQDGAAYIEKLKEYGIGGQVIQPGESITFI</sequence>
<dbReference type="OrthoDB" id="9789133at2"/>
<dbReference type="InterPro" id="IPR036866">
    <property type="entry name" value="RibonucZ/Hydroxyglut_hydro"/>
</dbReference>
<comment type="similarity">
    <text evidence="5">Belongs to the UPF0173 family.</text>
</comment>
<feature type="domain" description="Metallo-beta-lactamase" evidence="6">
    <location>
        <begin position="7"/>
        <end position="193"/>
    </location>
</feature>
<name>A0A419SII2_9BACL</name>
<dbReference type="RefSeq" id="WP_120188994.1">
    <property type="nucleotide sequence ID" value="NZ_MCHY01000008.1"/>
</dbReference>
<evidence type="ECO:0000256" key="4">
    <source>
        <dbReference type="ARBA" id="ARBA00048505"/>
    </source>
</evidence>
<evidence type="ECO:0000256" key="5">
    <source>
        <dbReference type="HAMAP-Rule" id="MF_00457"/>
    </source>
</evidence>
<comment type="catalytic activity">
    <reaction evidence="2">
        <text>3',5'-cyclic CMP + H2O = CMP + H(+)</text>
        <dbReference type="Rhea" id="RHEA:72675"/>
        <dbReference type="ChEBI" id="CHEBI:15377"/>
        <dbReference type="ChEBI" id="CHEBI:15378"/>
        <dbReference type="ChEBI" id="CHEBI:58003"/>
        <dbReference type="ChEBI" id="CHEBI:60377"/>
    </reaction>
    <physiologicalReaction direction="left-to-right" evidence="2">
        <dbReference type="Rhea" id="RHEA:72676"/>
    </physiologicalReaction>
</comment>
<dbReference type="NCBIfam" id="NF001911">
    <property type="entry name" value="PRK00685.1"/>
    <property type="match status" value="1"/>
</dbReference>
<dbReference type="Gene3D" id="3.60.15.10">
    <property type="entry name" value="Ribonuclease Z/Hydroxyacylglutathione hydrolase-like"/>
    <property type="match status" value="1"/>
</dbReference>
<dbReference type="PANTHER" id="PTHR43546">
    <property type="entry name" value="UPF0173 METAL-DEPENDENT HYDROLASE MJ1163-RELATED"/>
    <property type="match status" value="1"/>
</dbReference>
<dbReference type="EMBL" id="MCHY01000008">
    <property type="protein sequence ID" value="RKD23767.1"/>
    <property type="molecule type" value="Genomic_DNA"/>
</dbReference>
<evidence type="ECO:0000259" key="6">
    <source>
        <dbReference type="SMART" id="SM00849"/>
    </source>
</evidence>
<keyword evidence="8" id="KW-1185">Reference proteome</keyword>
<dbReference type="SMART" id="SM00849">
    <property type="entry name" value="Lactamase_B"/>
    <property type="match status" value="1"/>
</dbReference>
<dbReference type="HAMAP" id="MF_00457">
    <property type="entry name" value="UPF0173"/>
    <property type="match status" value="1"/>
</dbReference>
<evidence type="ECO:0000256" key="1">
    <source>
        <dbReference type="ARBA" id="ARBA00022801"/>
    </source>
</evidence>
<comment type="catalytic activity">
    <reaction evidence="4">
        <text>3',5'-cyclic UMP + H2O = UMP + H(+)</text>
        <dbReference type="Rhea" id="RHEA:70575"/>
        <dbReference type="ChEBI" id="CHEBI:15377"/>
        <dbReference type="ChEBI" id="CHEBI:15378"/>
        <dbReference type="ChEBI" id="CHEBI:57865"/>
        <dbReference type="ChEBI" id="CHEBI:184387"/>
    </reaction>
    <physiologicalReaction direction="left-to-right" evidence="4">
        <dbReference type="Rhea" id="RHEA:70576"/>
    </physiologicalReaction>
</comment>
<gene>
    <name evidence="7" type="ORF">BEP19_04880</name>
</gene>
<accession>A0A419SII2</accession>
<dbReference type="AlphaFoldDB" id="A0A419SII2"/>
<keyword evidence="1 5" id="KW-0378">Hydrolase</keyword>
<dbReference type="InterPro" id="IPR050114">
    <property type="entry name" value="UPF0173_UPF0282_UlaG_hydrolase"/>
</dbReference>
<evidence type="ECO:0000313" key="8">
    <source>
        <dbReference type="Proteomes" id="UP000284219"/>
    </source>
</evidence>
<dbReference type="PANTHER" id="PTHR43546:SF3">
    <property type="entry name" value="UPF0173 METAL-DEPENDENT HYDROLASE MJ1163"/>
    <property type="match status" value="1"/>
</dbReference>
<dbReference type="InterPro" id="IPR001279">
    <property type="entry name" value="Metallo-B-lactamas"/>
</dbReference>
<dbReference type="Pfam" id="PF12706">
    <property type="entry name" value="Lactamase_B_2"/>
    <property type="match status" value="1"/>
</dbReference>
<evidence type="ECO:0000256" key="2">
    <source>
        <dbReference type="ARBA" id="ARBA00034221"/>
    </source>
</evidence>
<protein>
    <recommendedName>
        <fullName evidence="5">UPF0173 metal-dependent hydrolase BEP19_04880</fullName>
    </recommendedName>
</protein>
<evidence type="ECO:0000313" key="7">
    <source>
        <dbReference type="EMBL" id="RKD23767.1"/>
    </source>
</evidence>
<organism evidence="7 8">
    <name type="scientific">Ammoniphilus oxalaticus</name>
    <dbReference type="NCBI Taxonomy" id="66863"/>
    <lineage>
        <taxon>Bacteria</taxon>
        <taxon>Bacillati</taxon>
        <taxon>Bacillota</taxon>
        <taxon>Bacilli</taxon>
        <taxon>Bacillales</taxon>
        <taxon>Paenibacillaceae</taxon>
        <taxon>Aneurinibacillus group</taxon>
        <taxon>Ammoniphilus</taxon>
    </lineage>
</organism>
<reference evidence="7 8" key="1">
    <citation type="submission" date="2016-08" db="EMBL/GenBank/DDBJ databases">
        <title>Novel Firmicute Genomes.</title>
        <authorList>
            <person name="Poppleton D.I."/>
            <person name="Gribaldo S."/>
        </authorList>
    </citation>
    <scope>NUCLEOTIDE SEQUENCE [LARGE SCALE GENOMIC DNA]</scope>
    <source>
        <strain evidence="7 8">RAOx-1</strain>
    </source>
</reference>
<comment type="caution">
    <text evidence="7">The sequence shown here is derived from an EMBL/GenBank/DDBJ whole genome shotgun (WGS) entry which is preliminary data.</text>
</comment>
<comment type="function">
    <text evidence="3">Counteracts the endogenous Pycsar antiviral defense system. Phosphodiesterase that enables metal-dependent hydrolysis of host cyclic nucleotide Pycsar defense signals such as cCMP and cUMP.</text>
</comment>